<name>A0A2T8HVV1_9RHOB</name>
<keyword evidence="2" id="KW-0808">Transferase</keyword>
<dbReference type="PROSITE" id="PS00584">
    <property type="entry name" value="PFKB_KINASES_2"/>
    <property type="match status" value="1"/>
</dbReference>
<protein>
    <submittedName>
        <fullName evidence="7">Carbohydrate kinase</fullName>
    </submittedName>
</protein>
<dbReference type="CDD" id="cd01167">
    <property type="entry name" value="bac_FRK"/>
    <property type="match status" value="1"/>
</dbReference>
<comment type="caution">
    <text evidence="7">The sequence shown here is derived from an EMBL/GenBank/DDBJ whole genome shotgun (WGS) entry which is preliminary data.</text>
</comment>
<comment type="similarity">
    <text evidence="1">Belongs to the carbohydrate kinase PfkB family.</text>
</comment>
<keyword evidence="4 7" id="KW-0418">Kinase</keyword>
<evidence type="ECO:0000256" key="2">
    <source>
        <dbReference type="ARBA" id="ARBA00022679"/>
    </source>
</evidence>
<evidence type="ECO:0000313" key="7">
    <source>
        <dbReference type="EMBL" id="PVH29563.1"/>
    </source>
</evidence>
<feature type="domain" description="Carbohydrate kinase PfkB" evidence="6">
    <location>
        <begin position="2"/>
        <end position="303"/>
    </location>
</feature>
<dbReference type="Proteomes" id="UP000245911">
    <property type="component" value="Unassembled WGS sequence"/>
</dbReference>
<dbReference type="PANTHER" id="PTHR43085">
    <property type="entry name" value="HEXOKINASE FAMILY MEMBER"/>
    <property type="match status" value="1"/>
</dbReference>
<evidence type="ECO:0000313" key="8">
    <source>
        <dbReference type="Proteomes" id="UP000245911"/>
    </source>
</evidence>
<evidence type="ECO:0000256" key="4">
    <source>
        <dbReference type="ARBA" id="ARBA00022777"/>
    </source>
</evidence>
<dbReference type="AlphaFoldDB" id="A0A2T8HVV1"/>
<keyword evidence="8" id="KW-1185">Reference proteome</keyword>
<reference evidence="7 8" key="1">
    <citation type="submission" date="2018-04" db="EMBL/GenBank/DDBJ databases">
        <title>Pararhodobacter oceanense sp. nov., isolated from marine intertidal sediment.</title>
        <authorList>
            <person name="Wang X.-L."/>
            <person name="Du Z.-J."/>
        </authorList>
    </citation>
    <scope>NUCLEOTIDE SEQUENCE [LARGE SCALE GENOMIC DNA]</scope>
    <source>
        <strain evidence="7 8">AM505</strain>
    </source>
</reference>
<accession>A0A2T8HVV1</accession>
<dbReference type="RefSeq" id="WP_116557448.1">
    <property type="nucleotide sequence ID" value="NZ_QDKM01000002.1"/>
</dbReference>
<dbReference type="InterPro" id="IPR029056">
    <property type="entry name" value="Ribokinase-like"/>
</dbReference>
<dbReference type="EMBL" id="QDKM01000002">
    <property type="protein sequence ID" value="PVH29563.1"/>
    <property type="molecule type" value="Genomic_DNA"/>
</dbReference>
<evidence type="ECO:0000256" key="3">
    <source>
        <dbReference type="ARBA" id="ARBA00022741"/>
    </source>
</evidence>
<gene>
    <name evidence="7" type="ORF">DDE20_05405</name>
</gene>
<dbReference type="InterPro" id="IPR002173">
    <property type="entry name" value="Carboh/pur_kinase_PfkB_CS"/>
</dbReference>
<dbReference type="InterPro" id="IPR011611">
    <property type="entry name" value="PfkB_dom"/>
</dbReference>
<evidence type="ECO:0000256" key="1">
    <source>
        <dbReference type="ARBA" id="ARBA00010688"/>
    </source>
</evidence>
<sequence>MILCCGDALIDMIPSTDAAGAPCLVPHGGGAVFNTAIALGRLGIATGFLSGLSTDLFGELLIENLHASEVATTHVIISNRPTTLAFVKLNNGDATYTFYDENTAGRMLDPADLPRIPRDVTALYFGGISLINEPAAEFYRALAQHEAGKRVIVMDPNIRASFISDEPRYRRRLAQMIAVTDILKVSDEDLNWIVPGPLTPGEKAAILREQGPDILILTRGSEGATAYFGDDQTVDVPVKKVTVADTVGAGDTFNAGFLASLQRHGLLTLAGLKTLSAEHLTQALDYGTRVAAITVSRHGANPPWAHEVGA</sequence>
<keyword evidence="3" id="KW-0547">Nucleotide-binding</keyword>
<dbReference type="OrthoDB" id="9795789at2"/>
<organism evidence="7 8">
    <name type="scientific">Pararhodobacter oceanensis</name>
    <dbReference type="NCBI Taxonomy" id="2172121"/>
    <lineage>
        <taxon>Bacteria</taxon>
        <taxon>Pseudomonadati</taxon>
        <taxon>Pseudomonadota</taxon>
        <taxon>Alphaproteobacteria</taxon>
        <taxon>Rhodobacterales</taxon>
        <taxon>Paracoccaceae</taxon>
        <taxon>Pararhodobacter</taxon>
    </lineage>
</organism>
<dbReference type="Pfam" id="PF00294">
    <property type="entry name" value="PfkB"/>
    <property type="match status" value="1"/>
</dbReference>
<proteinExistence type="inferred from homology"/>
<dbReference type="SUPFAM" id="SSF53613">
    <property type="entry name" value="Ribokinase-like"/>
    <property type="match status" value="1"/>
</dbReference>
<dbReference type="GO" id="GO:0016301">
    <property type="term" value="F:kinase activity"/>
    <property type="evidence" value="ECO:0007669"/>
    <property type="project" value="UniProtKB-KW"/>
</dbReference>
<evidence type="ECO:0000259" key="6">
    <source>
        <dbReference type="Pfam" id="PF00294"/>
    </source>
</evidence>
<evidence type="ECO:0000256" key="5">
    <source>
        <dbReference type="ARBA" id="ARBA00022840"/>
    </source>
</evidence>
<dbReference type="Gene3D" id="3.40.1190.20">
    <property type="match status" value="1"/>
</dbReference>
<keyword evidence="5" id="KW-0067">ATP-binding</keyword>
<dbReference type="GO" id="GO:0005524">
    <property type="term" value="F:ATP binding"/>
    <property type="evidence" value="ECO:0007669"/>
    <property type="project" value="UniProtKB-KW"/>
</dbReference>
<dbReference type="PANTHER" id="PTHR43085:SF1">
    <property type="entry name" value="PSEUDOURIDINE KINASE-RELATED"/>
    <property type="match status" value="1"/>
</dbReference>
<dbReference type="InterPro" id="IPR050306">
    <property type="entry name" value="PfkB_Carbo_kinase"/>
</dbReference>